<name>A0ABW5BRC9_9PROT</name>
<reference evidence="3" key="1">
    <citation type="journal article" date="2019" name="Int. J. Syst. Evol. Microbiol.">
        <title>The Global Catalogue of Microorganisms (GCM) 10K type strain sequencing project: providing services to taxonomists for standard genome sequencing and annotation.</title>
        <authorList>
            <consortium name="The Broad Institute Genomics Platform"/>
            <consortium name="The Broad Institute Genome Sequencing Center for Infectious Disease"/>
            <person name="Wu L."/>
            <person name="Ma J."/>
        </authorList>
    </citation>
    <scope>NUCLEOTIDE SEQUENCE [LARGE SCALE GENOMIC DNA]</scope>
    <source>
        <strain evidence="3">CGMCC 4.7192</strain>
    </source>
</reference>
<accession>A0ABW5BRC9</accession>
<evidence type="ECO:0000313" key="2">
    <source>
        <dbReference type="EMBL" id="MFD2207475.1"/>
    </source>
</evidence>
<gene>
    <name evidence="2" type="ORF">ACFSKO_17780</name>
</gene>
<protein>
    <recommendedName>
        <fullName evidence="1">Segregation and condensation protein A</fullName>
    </recommendedName>
</protein>
<dbReference type="Pfam" id="PF02616">
    <property type="entry name" value="SMC_ScpA"/>
    <property type="match status" value="1"/>
</dbReference>
<dbReference type="PANTHER" id="PTHR33969:SF2">
    <property type="entry name" value="SEGREGATION AND CONDENSATION PROTEIN A"/>
    <property type="match status" value="1"/>
</dbReference>
<evidence type="ECO:0000256" key="1">
    <source>
        <dbReference type="ARBA" id="ARBA00044777"/>
    </source>
</evidence>
<evidence type="ECO:0000313" key="3">
    <source>
        <dbReference type="Proteomes" id="UP001597294"/>
    </source>
</evidence>
<dbReference type="Gene3D" id="6.10.250.2410">
    <property type="match status" value="1"/>
</dbReference>
<sequence length="296" mass="32821">MTETPLFEEDNQSERDDALKALHPLVLDLEGFEGPIDVLLQLARDQKVDLTQISILDLANQYIDFIQQAHELRLELAADYLVMAAWLAYLKSRLLLPAPQGDDEPSGAELAASLKFQLQRLQTMQDAGKNLMARPQLGVDFFARGTPENTGVIEKTSYEVSLFELLKAYGNTRAKTETKSLLIEHMELHSVEEAIERLSAILGTLPDWRDLQQFLPRNIQSGILGRSAVVSLFAASLEMCREGKLELKQTETFGPIYIKDGIKNGPKSESFSGPDTDTVIMDGLPMGNVKGETNGS</sequence>
<organism evidence="2 3">
    <name type="scientific">Kiloniella antarctica</name>
    <dbReference type="NCBI Taxonomy" id="1550907"/>
    <lineage>
        <taxon>Bacteria</taxon>
        <taxon>Pseudomonadati</taxon>
        <taxon>Pseudomonadota</taxon>
        <taxon>Alphaproteobacteria</taxon>
        <taxon>Rhodospirillales</taxon>
        <taxon>Kiloniellaceae</taxon>
        <taxon>Kiloniella</taxon>
    </lineage>
</organism>
<keyword evidence="3" id="KW-1185">Reference proteome</keyword>
<dbReference type="RefSeq" id="WP_380254131.1">
    <property type="nucleotide sequence ID" value="NZ_JBHUII010000011.1"/>
</dbReference>
<dbReference type="PANTHER" id="PTHR33969">
    <property type="entry name" value="SEGREGATION AND CONDENSATION PROTEIN A"/>
    <property type="match status" value="1"/>
</dbReference>
<dbReference type="EMBL" id="JBHUII010000011">
    <property type="protein sequence ID" value="MFD2207475.1"/>
    <property type="molecule type" value="Genomic_DNA"/>
</dbReference>
<proteinExistence type="predicted"/>
<dbReference type="InterPro" id="IPR003768">
    <property type="entry name" value="ScpA"/>
</dbReference>
<comment type="caution">
    <text evidence="2">The sequence shown here is derived from an EMBL/GenBank/DDBJ whole genome shotgun (WGS) entry which is preliminary data.</text>
</comment>
<dbReference type="Proteomes" id="UP001597294">
    <property type="component" value="Unassembled WGS sequence"/>
</dbReference>